<keyword evidence="7" id="KW-0067">ATP-binding</keyword>
<dbReference type="CDD" id="cd02037">
    <property type="entry name" value="Mrp_NBP35"/>
    <property type="match status" value="1"/>
</dbReference>
<dbReference type="FunFam" id="3.40.50.300:FF:001278">
    <property type="entry name" value="Iron-sulfur cluster carrier protein"/>
    <property type="match status" value="1"/>
</dbReference>
<dbReference type="PANTHER" id="PTHR42961:SF2">
    <property type="entry name" value="IRON-SULFUR PROTEIN NUBPL"/>
    <property type="match status" value="1"/>
</dbReference>
<sequence>MHTPKNLCRIFSIIDRSMIWTCLSSYSTTTASDRRRAGIPKKLPIAGVKNVLLVSSAKGGVGKSLIAVNLAYAIRSLDQNKRVGILDADVYGPSLPTMIGLREKPTTNKQNLIIPLVNYGVKCMSMGFLVDEENPIVWRGLMVMSAMEKLLRSVYWGELDVLIVDMPPGTGDTQLSIVQNIPIDGIIMVTTPQKVCLADVVRGTKMFNDLNVPIYGFVKNMSHFVCGKCSHHEPIFDSNELEGLAKKFNTENFSQHSLWILTKFWIQKLGRNHQQLNAVYDKSAMFAKKTSDFNLNSIIDNCIVWKDDVGYLPGSSLKFKRDQDGELWLHDQDENSSASSSDDDDYDDDENDSFETIRKKQKLIKDHLFDRNDNDHLEISLCSRCFKSDFRENLLKNNKYCKQCAQIDPQMYKIYKNFDSHSTPKNIDQDEEKHINPLRKLTQRKLSNDFELPTEFEWEKYLSKYQIESLPSVYFLPEQNYPSMRNEFKVGMKLEGIDPSHPSKFCVLSIVDIQGFRLRLHFDGYNGRFDFWVNADSKQIFPIGFCKKTYRKLEYPPGLSTFNWKIYLSVTNSKAAPENLFSINKVPFDRSIIKEFSINDKLEAVDIANSALICVATIKDILNDQILIHFDGWDDSFDYWTPVTSPLIHPINWCKSKSKCLTAPNGYRKEFSWDDYLKETNSKPVPENAFNFEEKKSRSLFHFWRPGMRLEAVDKRNPHLIRVASVVNRNMHSITIHYDGWDEKYDCEYDEDSPDLHPINWCHLTNHKLEPPPNKYLAKLNTLCPVPYCNGYGHYKWYKYRTHSREKDCPYSKYNYDLERVENLDRFADMIVSDSEGDDMSENNFYTFEFGIDSDMIKCEAKLQEKIHPYYLKLIKENYLEMKRTLKTNNVHTLRYLMDYVKSLDFNPFDIVGFECQKMYEVIEKLTNSSETANIFYQEKIDGITFLCLRHEEITSKLKIDLNSAVKIVPYLFANLKFLFKDGF</sequence>
<feature type="region of interest" description="Disordered" evidence="15">
    <location>
        <begin position="330"/>
        <end position="351"/>
    </location>
</feature>
<evidence type="ECO:0000313" key="16">
    <source>
        <dbReference type="EMBL" id="KAH9516808.1"/>
    </source>
</evidence>
<keyword evidence="4" id="KW-0547">Nucleotide-binding</keyword>
<dbReference type="AlphaFoldDB" id="A0A922L389"/>
<dbReference type="GO" id="GO:0051539">
    <property type="term" value="F:4 iron, 4 sulfur cluster binding"/>
    <property type="evidence" value="ECO:0007669"/>
    <property type="project" value="UniProtKB-KW"/>
</dbReference>
<organism evidence="16 17">
    <name type="scientific">Dermatophagoides farinae</name>
    <name type="common">American house dust mite</name>
    <dbReference type="NCBI Taxonomy" id="6954"/>
    <lineage>
        <taxon>Eukaryota</taxon>
        <taxon>Metazoa</taxon>
        <taxon>Ecdysozoa</taxon>
        <taxon>Arthropoda</taxon>
        <taxon>Chelicerata</taxon>
        <taxon>Arachnida</taxon>
        <taxon>Acari</taxon>
        <taxon>Acariformes</taxon>
        <taxon>Sarcoptiformes</taxon>
        <taxon>Astigmata</taxon>
        <taxon>Psoroptidia</taxon>
        <taxon>Analgoidea</taxon>
        <taxon>Pyroglyphidae</taxon>
        <taxon>Dermatophagoidinae</taxon>
        <taxon>Dermatophagoides</taxon>
    </lineage>
</organism>
<gene>
    <name evidence="16" type="primary">L3MBTL3</name>
    <name evidence="16" type="ORF">DERF_007527</name>
</gene>
<dbReference type="SMART" id="SM00561">
    <property type="entry name" value="MBT"/>
    <property type="match status" value="3"/>
</dbReference>
<keyword evidence="6" id="KW-0862">Zinc</keyword>
<dbReference type="GO" id="GO:0016226">
    <property type="term" value="P:iron-sulfur cluster assembly"/>
    <property type="evidence" value="ECO:0007669"/>
    <property type="project" value="InterPro"/>
</dbReference>
<accession>A0A922L389</accession>
<evidence type="ECO:0000256" key="12">
    <source>
        <dbReference type="ARBA" id="ARBA00023242"/>
    </source>
</evidence>
<dbReference type="GO" id="GO:0005739">
    <property type="term" value="C:mitochondrion"/>
    <property type="evidence" value="ECO:0007669"/>
    <property type="project" value="TreeGrafter"/>
</dbReference>
<keyword evidence="5" id="KW-0863">Zinc-finger</keyword>
<keyword evidence="2" id="KW-0004">4Fe-4S</keyword>
<keyword evidence="11" id="KW-0804">Transcription</keyword>
<dbReference type="EMBL" id="ASGP02000003">
    <property type="protein sequence ID" value="KAH9516808.1"/>
    <property type="molecule type" value="Genomic_DNA"/>
</dbReference>
<dbReference type="Proteomes" id="UP000790347">
    <property type="component" value="Unassembled WGS sequence"/>
</dbReference>
<dbReference type="PANTHER" id="PTHR42961">
    <property type="entry name" value="IRON-SULFUR PROTEIN NUBPL"/>
    <property type="match status" value="1"/>
</dbReference>
<evidence type="ECO:0000256" key="8">
    <source>
        <dbReference type="ARBA" id="ARBA00023004"/>
    </source>
</evidence>
<feature type="repeat" description="MBT" evidence="14">
    <location>
        <begin position="671"/>
        <end position="772"/>
    </location>
</feature>
<dbReference type="Pfam" id="PF02820">
    <property type="entry name" value="MBT"/>
    <property type="match status" value="3"/>
</dbReference>
<keyword evidence="9" id="KW-0411">Iron-sulfur</keyword>
<dbReference type="InterPro" id="IPR019591">
    <property type="entry name" value="Mrp/NBP35_ATP-bd"/>
</dbReference>
<keyword evidence="8" id="KW-0408">Iron</keyword>
<dbReference type="PROSITE" id="PS51802">
    <property type="entry name" value="ZF_CCHHC"/>
    <property type="match status" value="1"/>
</dbReference>
<keyword evidence="3" id="KW-0479">Metal-binding</keyword>
<comment type="caution">
    <text evidence="16">The sequence shown here is derived from an EMBL/GenBank/DDBJ whole genome shotgun (WGS) entry which is preliminary data.</text>
</comment>
<dbReference type="GO" id="GO:0032981">
    <property type="term" value="P:mitochondrial respiratory chain complex I assembly"/>
    <property type="evidence" value="ECO:0007669"/>
    <property type="project" value="TreeGrafter"/>
</dbReference>
<dbReference type="InterPro" id="IPR004092">
    <property type="entry name" value="Mbt"/>
</dbReference>
<feature type="repeat" description="MBT" evidence="14">
    <location>
        <begin position="562"/>
        <end position="664"/>
    </location>
</feature>
<dbReference type="SUPFAM" id="SSF103637">
    <property type="entry name" value="CCHHC domain"/>
    <property type="match status" value="1"/>
</dbReference>
<dbReference type="CDD" id="cd20102">
    <property type="entry name" value="MBT_L3MBTL1-like_rpt2"/>
    <property type="match status" value="1"/>
</dbReference>
<dbReference type="InterPro" id="IPR000808">
    <property type="entry name" value="Mrp-like_CS"/>
</dbReference>
<dbReference type="GO" id="GO:0008270">
    <property type="term" value="F:zinc ion binding"/>
    <property type="evidence" value="ECO:0007669"/>
    <property type="project" value="UniProtKB-KW"/>
</dbReference>
<dbReference type="Gene3D" id="3.40.50.300">
    <property type="entry name" value="P-loop containing nucleotide triphosphate hydrolases"/>
    <property type="match status" value="1"/>
</dbReference>
<dbReference type="InterPro" id="IPR027417">
    <property type="entry name" value="P-loop_NTPase"/>
</dbReference>
<dbReference type="Gene3D" id="2.30.30.140">
    <property type="match status" value="3"/>
</dbReference>
<protein>
    <submittedName>
        <fullName evidence="16">Sequence-specific DNA binding</fullName>
    </submittedName>
</protein>
<evidence type="ECO:0000313" key="17">
    <source>
        <dbReference type="Proteomes" id="UP000790347"/>
    </source>
</evidence>
<name>A0A922L389_DERFA</name>
<dbReference type="InterPro" id="IPR033756">
    <property type="entry name" value="YlxH/NBP35"/>
</dbReference>
<dbReference type="SUPFAM" id="SSF63748">
    <property type="entry name" value="Tudor/PWWP/MBT"/>
    <property type="match status" value="3"/>
</dbReference>
<keyword evidence="10" id="KW-0805">Transcription regulation</keyword>
<dbReference type="GO" id="GO:0005634">
    <property type="term" value="C:nucleus"/>
    <property type="evidence" value="ECO:0007669"/>
    <property type="project" value="UniProtKB-SubCell"/>
</dbReference>
<evidence type="ECO:0000256" key="13">
    <source>
        <dbReference type="ARBA" id="ARBA00024036"/>
    </source>
</evidence>
<evidence type="ECO:0000256" key="3">
    <source>
        <dbReference type="ARBA" id="ARBA00022723"/>
    </source>
</evidence>
<dbReference type="GO" id="GO:0005524">
    <property type="term" value="F:ATP binding"/>
    <property type="evidence" value="ECO:0007669"/>
    <property type="project" value="UniProtKB-KW"/>
</dbReference>
<keyword evidence="17" id="KW-1185">Reference proteome</keyword>
<evidence type="ECO:0000256" key="7">
    <source>
        <dbReference type="ARBA" id="ARBA00022840"/>
    </source>
</evidence>
<comment type="similarity">
    <text evidence="13">Belongs to the Mrp/NBP35 ATP-binding proteins family.</text>
</comment>
<evidence type="ECO:0000256" key="2">
    <source>
        <dbReference type="ARBA" id="ARBA00022485"/>
    </source>
</evidence>
<dbReference type="InterPro" id="IPR036060">
    <property type="entry name" value="Znf_C2H2C_sf"/>
</dbReference>
<dbReference type="InterPro" id="IPR013761">
    <property type="entry name" value="SAM/pointed_sf"/>
</dbReference>
<evidence type="ECO:0000256" key="9">
    <source>
        <dbReference type="ARBA" id="ARBA00023014"/>
    </source>
</evidence>
<dbReference type="Pfam" id="PF10609">
    <property type="entry name" value="ParA"/>
    <property type="match status" value="1"/>
</dbReference>
<reference evidence="16" key="2">
    <citation type="journal article" date="2022" name="Res Sq">
        <title>Comparative Genomics Reveals Insights into the Divergent Evolution of Astigmatic Mites and Household Pest Adaptations.</title>
        <authorList>
            <person name="Xiong Q."/>
            <person name="Wan A.T.-Y."/>
            <person name="Liu X.-Y."/>
            <person name="Fung C.S.-H."/>
            <person name="Xiao X."/>
            <person name="Malainual N."/>
            <person name="Hou J."/>
            <person name="Wang L."/>
            <person name="Wang M."/>
            <person name="Yang K."/>
            <person name="Cui Y."/>
            <person name="Leung E."/>
            <person name="Nong W."/>
            <person name="Shin S.-K."/>
            <person name="Au S."/>
            <person name="Jeong K.Y."/>
            <person name="Chew F.T."/>
            <person name="Hui J."/>
            <person name="Leung T.F."/>
            <person name="Tungtrongchitr A."/>
            <person name="Zhong N."/>
            <person name="Liu Z."/>
            <person name="Tsui S."/>
        </authorList>
    </citation>
    <scope>NUCLEOTIDE SEQUENCE</scope>
    <source>
        <strain evidence="16">Derf</strain>
        <tissue evidence="16">Whole organism</tissue>
    </source>
</reference>
<dbReference type="GO" id="GO:0140663">
    <property type="term" value="F:ATP-dependent FeS chaperone activity"/>
    <property type="evidence" value="ECO:0007669"/>
    <property type="project" value="InterPro"/>
</dbReference>
<dbReference type="InterPro" id="IPR044304">
    <property type="entry name" value="NUBPL-like"/>
</dbReference>
<dbReference type="SUPFAM" id="SSF52540">
    <property type="entry name" value="P-loop containing nucleoside triphosphate hydrolases"/>
    <property type="match status" value="1"/>
</dbReference>
<reference evidence="16" key="1">
    <citation type="submission" date="2013-05" db="EMBL/GenBank/DDBJ databases">
        <authorList>
            <person name="Yim A.K.Y."/>
            <person name="Chan T.F."/>
            <person name="Ji K.M."/>
            <person name="Liu X.Y."/>
            <person name="Zhou J.W."/>
            <person name="Li R.Q."/>
            <person name="Yang K.Y."/>
            <person name="Li J."/>
            <person name="Li M."/>
            <person name="Law P.T.W."/>
            <person name="Wu Y.L."/>
            <person name="Cai Z.L."/>
            <person name="Qin H."/>
            <person name="Bao Y."/>
            <person name="Leung R.K.K."/>
            <person name="Ng P.K.S."/>
            <person name="Zou J."/>
            <person name="Zhong X.J."/>
            <person name="Ran P.X."/>
            <person name="Zhong N.S."/>
            <person name="Liu Z.G."/>
            <person name="Tsui S.K.W."/>
        </authorList>
    </citation>
    <scope>NUCLEOTIDE SEQUENCE</scope>
    <source>
        <strain evidence="16">Derf</strain>
        <tissue evidence="16">Whole organism</tissue>
    </source>
</reference>
<evidence type="ECO:0000256" key="14">
    <source>
        <dbReference type="PROSITE-ProRule" id="PRU00459"/>
    </source>
</evidence>
<dbReference type="PROSITE" id="PS01215">
    <property type="entry name" value="MRP"/>
    <property type="match status" value="1"/>
</dbReference>
<keyword evidence="12" id="KW-0539">Nucleus</keyword>
<dbReference type="Gene3D" id="1.10.150.50">
    <property type="entry name" value="Transcription Factor, Ets-1"/>
    <property type="match status" value="1"/>
</dbReference>
<evidence type="ECO:0000256" key="11">
    <source>
        <dbReference type="ARBA" id="ARBA00023163"/>
    </source>
</evidence>
<dbReference type="GO" id="GO:0006355">
    <property type="term" value="P:regulation of DNA-templated transcription"/>
    <property type="evidence" value="ECO:0007669"/>
    <property type="project" value="InterPro"/>
</dbReference>
<dbReference type="InterPro" id="IPR002515">
    <property type="entry name" value="Znf_C2H2C"/>
</dbReference>
<evidence type="ECO:0000256" key="4">
    <source>
        <dbReference type="ARBA" id="ARBA00022741"/>
    </source>
</evidence>
<dbReference type="PROSITE" id="PS51079">
    <property type="entry name" value="MBT"/>
    <property type="match status" value="3"/>
</dbReference>
<feature type="compositionally biased region" description="Acidic residues" evidence="15">
    <location>
        <begin position="341"/>
        <end position="351"/>
    </location>
</feature>
<evidence type="ECO:0000256" key="15">
    <source>
        <dbReference type="SAM" id="MobiDB-lite"/>
    </source>
</evidence>
<feature type="repeat" description="MBT" evidence="14">
    <location>
        <begin position="456"/>
        <end position="556"/>
    </location>
</feature>
<comment type="subcellular location">
    <subcellularLocation>
        <location evidence="1">Nucleus</location>
    </subcellularLocation>
</comment>
<evidence type="ECO:0000256" key="10">
    <source>
        <dbReference type="ARBA" id="ARBA00023015"/>
    </source>
</evidence>
<evidence type="ECO:0000256" key="5">
    <source>
        <dbReference type="ARBA" id="ARBA00022771"/>
    </source>
</evidence>
<proteinExistence type="inferred from homology"/>
<evidence type="ECO:0000256" key="1">
    <source>
        <dbReference type="ARBA" id="ARBA00004123"/>
    </source>
</evidence>
<evidence type="ECO:0000256" key="6">
    <source>
        <dbReference type="ARBA" id="ARBA00022833"/>
    </source>
</evidence>
<dbReference type="HAMAP" id="MF_02040">
    <property type="entry name" value="Mrp_NBP35"/>
    <property type="match status" value="1"/>
</dbReference>